<gene>
    <name evidence="5" type="ORF">SVIM_LOCUS93338</name>
</gene>
<evidence type="ECO:0000256" key="1">
    <source>
        <dbReference type="ARBA" id="ARBA00022723"/>
    </source>
</evidence>
<dbReference type="InterPro" id="IPR013083">
    <property type="entry name" value="Znf_RING/FYVE/PHD"/>
</dbReference>
<dbReference type="EMBL" id="CAADRP010000446">
    <property type="protein sequence ID" value="VFU28304.1"/>
    <property type="molecule type" value="Genomic_DNA"/>
</dbReference>
<dbReference type="SUPFAM" id="SSF57903">
    <property type="entry name" value="FYVE/PHD zinc finger"/>
    <property type="match status" value="1"/>
</dbReference>
<dbReference type="InterPro" id="IPR019787">
    <property type="entry name" value="Znf_PHD-finger"/>
</dbReference>
<evidence type="ECO:0000256" key="2">
    <source>
        <dbReference type="ARBA" id="ARBA00022771"/>
    </source>
</evidence>
<organism evidence="5">
    <name type="scientific">Salix viminalis</name>
    <name type="common">Common osier</name>
    <name type="synonym">Basket willow</name>
    <dbReference type="NCBI Taxonomy" id="40686"/>
    <lineage>
        <taxon>Eukaryota</taxon>
        <taxon>Viridiplantae</taxon>
        <taxon>Streptophyta</taxon>
        <taxon>Embryophyta</taxon>
        <taxon>Tracheophyta</taxon>
        <taxon>Spermatophyta</taxon>
        <taxon>Magnoliopsida</taxon>
        <taxon>eudicotyledons</taxon>
        <taxon>Gunneridae</taxon>
        <taxon>Pentapetalae</taxon>
        <taxon>rosids</taxon>
        <taxon>fabids</taxon>
        <taxon>Malpighiales</taxon>
        <taxon>Salicaceae</taxon>
        <taxon>Saliceae</taxon>
        <taxon>Salix</taxon>
    </lineage>
</organism>
<reference evidence="5" key="1">
    <citation type="submission" date="2019-03" db="EMBL/GenBank/DDBJ databases">
        <authorList>
            <person name="Mank J."/>
            <person name="Almeida P."/>
        </authorList>
    </citation>
    <scope>NUCLEOTIDE SEQUENCE</scope>
    <source>
        <strain evidence="5">78183</strain>
    </source>
</reference>
<dbReference type="AlphaFoldDB" id="A0A6N2KIJ6"/>
<keyword evidence="3" id="KW-0862">Zinc</keyword>
<dbReference type="Pfam" id="PF00628">
    <property type="entry name" value="PHD"/>
    <property type="match status" value="1"/>
</dbReference>
<dbReference type="InterPro" id="IPR011011">
    <property type="entry name" value="Znf_FYVE_PHD"/>
</dbReference>
<keyword evidence="2" id="KW-0863">Zinc-finger</keyword>
<feature type="domain" description="PHD-type" evidence="4">
    <location>
        <begin position="329"/>
        <end position="361"/>
    </location>
</feature>
<name>A0A6N2KIJ6_SALVM</name>
<dbReference type="Gene3D" id="3.30.40.10">
    <property type="entry name" value="Zinc/RING finger domain, C3HC4 (zinc finger)"/>
    <property type="match status" value="1"/>
</dbReference>
<evidence type="ECO:0000256" key="3">
    <source>
        <dbReference type="ARBA" id="ARBA00022833"/>
    </source>
</evidence>
<keyword evidence="1" id="KW-0479">Metal-binding</keyword>
<accession>A0A6N2KIJ6</accession>
<sequence length="433" mass="48284">MNNPTNAVKKLLHSLSKKRVTRSSHPPTISKMSESSALYIVEGSCKETLLTFYQQSQREAERIVFLLSILMVLQLKLTSTVDTQHRTTSESSALNFTTLSVLCLKSCQCNFIYRRSKLHGNPITFLSAQVPAVAKKSGDDFLSVMSYDGPSAVRKKQSLMSLHEHGAFHMPPPVFNREDSPCPFSLQRSPQLPTASTMPEISALEEALEVSQDKHECKAGRAVPRPPLASSGEPHVSNQNLAVDVLLLKTCVLIRFKNNRPKIFAVDSINDSSSSKSNMELVSASTKTEGDDNSECSSSNWLFEGVWHGRICGSAKRTGDSRSSLSCKKRFCAESLVKMLICDNCEDSFHVSCCNPRLKRIPVKMLIQSSFSTSIESIQFLVSDQGKRNLFCDWMPGTEIWQMCSKCHEHCHNCRKDMIQSPRKGRVTIIHAC</sequence>
<proteinExistence type="predicted"/>
<evidence type="ECO:0000259" key="4">
    <source>
        <dbReference type="Pfam" id="PF00628"/>
    </source>
</evidence>
<protein>
    <recommendedName>
        <fullName evidence="4">PHD-type domain-containing protein</fullName>
    </recommendedName>
</protein>
<evidence type="ECO:0000313" key="5">
    <source>
        <dbReference type="EMBL" id="VFU28304.1"/>
    </source>
</evidence>
<dbReference type="GO" id="GO:0008270">
    <property type="term" value="F:zinc ion binding"/>
    <property type="evidence" value="ECO:0007669"/>
    <property type="project" value="UniProtKB-KW"/>
</dbReference>